<dbReference type="CDD" id="cd07153">
    <property type="entry name" value="Fur_like"/>
    <property type="match status" value="1"/>
</dbReference>
<proteinExistence type="inferred from homology"/>
<organism evidence="9 10">
    <name type="scientific">Sharpea porci</name>
    <dbReference type="NCBI Taxonomy" id="2652286"/>
    <lineage>
        <taxon>Bacteria</taxon>
        <taxon>Bacillati</taxon>
        <taxon>Bacillota</taxon>
        <taxon>Erysipelotrichia</taxon>
        <taxon>Erysipelotrichales</taxon>
        <taxon>Coprobacillaceae</taxon>
        <taxon>Sharpea</taxon>
    </lineage>
</organism>
<evidence type="ECO:0000256" key="7">
    <source>
        <dbReference type="PIRSR" id="PIRSR602481-1"/>
    </source>
</evidence>
<evidence type="ECO:0000256" key="3">
    <source>
        <dbReference type="ARBA" id="ARBA00022833"/>
    </source>
</evidence>
<feature type="binding site" evidence="7">
    <location>
        <position position="87"/>
    </location>
    <ligand>
        <name>Zn(2+)</name>
        <dbReference type="ChEBI" id="CHEBI:29105"/>
    </ligand>
</feature>
<feature type="binding site" evidence="7">
    <location>
        <position position="90"/>
    </location>
    <ligand>
        <name>Zn(2+)</name>
        <dbReference type="ChEBI" id="CHEBI:29105"/>
    </ligand>
</feature>
<dbReference type="InterPro" id="IPR036388">
    <property type="entry name" value="WH-like_DNA-bd_sf"/>
</dbReference>
<keyword evidence="5" id="KW-0238">DNA-binding</keyword>
<evidence type="ECO:0000256" key="5">
    <source>
        <dbReference type="ARBA" id="ARBA00023125"/>
    </source>
</evidence>
<keyword evidence="8" id="KW-0408">Iron</keyword>
<comment type="cofactor">
    <cofactor evidence="7">
        <name>Zn(2+)</name>
        <dbReference type="ChEBI" id="CHEBI:29105"/>
    </cofactor>
    <text evidence="7">Binds 1 zinc ion per subunit.</text>
</comment>
<dbReference type="GO" id="GO:1900376">
    <property type="term" value="P:regulation of secondary metabolite biosynthetic process"/>
    <property type="evidence" value="ECO:0007669"/>
    <property type="project" value="TreeGrafter"/>
</dbReference>
<dbReference type="AlphaFoldDB" id="A0A844FQA1"/>
<keyword evidence="6" id="KW-0804">Transcription</keyword>
<gene>
    <name evidence="9" type="ORF">FYJ79_00540</name>
</gene>
<name>A0A844FQA1_9FIRM</name>
<evidence type="ECO:0000256" key="1">
    <source>
        <dbReference type="ARBA" id="ARBA00007957"/>
    </source>
</evidence>
<comment type="similarity">
    <text evidence="1">Belongs to the Fur family.</text>
</comment>
<dbReference type="GO" id="GO:0003700">
    <property type="term" value="F:DNA-binding transcription factor activity"/>
    <property type="evidence" value="ECO:0007669"/>
    <property type="project" value="InterPro"/>
</dbReference>
<keyword evidence="3 7" id="KW-0862">Zinc</keyword>
<dbReference type="InterPro" id="IPR002481">
    <property type="entry name" value="FUR"/>
</dbReference>
<feature type="binding site" evidence="8">
    <location>
        <position position="81"/>
    </location>
    <ligand>
        <name>Fe cation</name>
        <dbReference type="ChEBI" id="CHEBI:24875"/>
    </ligand>
</feature>
<reference evidence="9 10" key="1">
    <citation type="submission" date="2019-08" db="EMBL/GenBank/DDBJ databases">
        <title>In-depth cultivation of the pig gut microbiome towards novel bacterial diversity and tailored functional studies.</title>
        <authorList>
            <person name="Wylensek D."/>
            <person name="Hitch T.C.A."/>
            <person name="Clavel T."/>
        </authorList>
    </citation>
    <scope>NUCLEOTIDE SEQUENCE [LARGE SCALE GENOMIC DNA]</scope>
    <source>
        <strain evidence="9 10">CA-Schmier-601-WT-3</strain>
    </source>
</reference>
<dbReference type="Gene3D" id="1.10.10.10">
    <property type="entry name" value="Winged helix-like DNA-binding domain superfamily/Winged helix DNA-binding domain"/>
    <property type="match status" value="1"/>
</dbReference>
<sequence length="137" mass="15623">MMKEYHTKYKDLIKTYVDEHKDSRISAAGIYESLTAQGIPINLATVYRHLDKLTDEGTLKKYKTNNAKQSYYQHASPKCAHHLHLQCSRCGKIIHLDCECMDIINAHILGEHGFKLDCANSVLTGLCKECQEEMQHG</sequence>
<dbReference type="GO" id="GO:0008270">
    <property type="term" value="F:zinc ion binding"/>
    <property type="evidence" value="ECO:0007669"/>
    <property type="project" value="TreeGrafter"/>
</dbReference>
<feature type="binding site" evidence="7">
    <location>
        <position position="127"/>
    </location>
    <ligand>
        <name>Zn(2+)</name>
        <dbReference type="ChEBI" id="CHEBI:29105"/>
    </ligand>
</feature>
<dbReference type="Pfam" id="PF01475">
    <property type="entry name" value="FUR"/>
    <property type="match status" value="1"/>
</dbReference>
<comment type="caution">
    <text evidence="9">The sequence shown here is derived from an EMBL/GenBank/DDBJ whole genome shotgun (WGS) entry which is preliminary data.</text>
</comment>
<dbReference type="Proteomes" id="UP000442619">
    <property type="component" value="Unassembled WGS sequence"/>
</dbReference>
<dbReference type="PANTHER" id="PTHR33202">
    <property type="entry name" value="ZINC UPTAKE REGULATION PROTEIN"/>
    <property type="match status" value="1"/>
</dbReference>
<keyword evidence="7" id="KW-0479">Metal-binding</keyword>
<dbReference type="SUPFAM" id="SSF46785">
    <property type="entry name" value="Winged helix' DNA-binding domain"/>
    <property type="match status" value="1"/>
</dbReference>
<evidence type="ECO:0000313" key="9">
    <source>
        <dbReference type="EMBL" id="MST88098.1"/>
    </source>
</evidence>
<keyword evidence="10" id="KW-1185">Reference proteome</keyword>
<keyword evidence="2" id="KW-0678">Repressor</keyword>
<dbReference type="GO" id="GO:0045892">
    <property type="term" value="P:negative regulation of DNA-templated transcription"/>
    <property type="evidence" value="ECO:0007669"/>
    <property type="project" value="TreeGrafter"/>
</dbReference>
<comment type="cofactor">
    <cofactor evidence="8">
        <name>Mn(2+)</name>
        <dbReference type="ChEBI" id="CHEBI:29035"/>
    </cofactor>
    <cofactor evidence="8">
        <name>Fe(2+)</name>
        <dbReference type="ChEBI" id="CHEBI:29033"/>
    </cofactor>
    <text evidence="8">Binds 1 Mn(2+) or Fe(2+) ion per subunit.</text>
</comment>
<dbReference type="PANTHER" id="PTHR33202:SF7">
    <property type="entry name" value="FERRIC UPTAKE REGULATION PROTEIN"/>
    <property type="match status" value="1"/>
</dbReference>
<evidence type="ECO:0000256" key="6">
    <source>
        <dbReference type="ARBA" id="ARBA00023163"/>
    </source>
</evidence>
<dbReference type="InterPro" id="IPR043135">
    <property type="entry name" value="Fur_C"/>
</dbReference>
<accession>A0A844FQA1</accession>
<evidence type="ECO:0000313" key="10">
    <source>
        <dbReference type="Proteomes" id="UP000442619"/>
    </source>
</evidence>
<keyword evidence="4" id="KW-0805">Transcription regulation</keyword>
<dbReference type="Gene3D" id="3.30.1490.190">
    <property type="match status" value="1"/>
</dbReference>
<evidence type="ECO:0000256" key="2">
    <source>
        <dbReference type="ARBA" id="ARBA00022491"/>
    </source>
</evidence>
<dbReference type="GO" id="GO:0000976">
    <property type="term" value="F:transcription cis-regulatory region binding"/>
    <property type="evidence" value="ECO:0007669"/>
    <property type="project" value="TreeGrafter"/>
</dbReference>
<evidence type="ECO:0000256" key="8">
    <source>
        <dbReference type="PIRSR" id="PIRSR602481-2"/>
    </source>
</evidence>
<dbReference type="EMBL" id="VUNM01000001">
    <property type="protein sequence ID" value="MST88098.1"/>
    <property type="molecule type" value="Genomic_DNA"/>
</dbReference>
<feature type="binding site" evidence="7">
    <location>
        <position position="130"/>
    </location>
    <ligand>
        <name>Zn(2+)</name>
        <dbReference type="ChEBI" id="CHEBI:29105"/>
    </ligand>
</feature>
<dbReference type="InterPro" id="IPR036390">
    <property type="entry name" value="WH_DNA-bd_sf"/>
</dbReference>
<evidence type="ECO:0000256" key="4">
    <source>
        <dbReference type="ARBA" id="ARBA00023015"/>
    </source>
</evidence>
<protein>
    <submittedName>
        <fullName evidence="9">Transcriptional repressor</fullName>
    </submittedName>
</protein>